<feature type="domain" description="RRM" evidence="12">
    <location>
        <begin position="8"/>
        <end position="87"/>
    </location>
</feature>
<proteinExistence type="inferred from homology"/>
<evidence type="ECO:0000256" key="1">
    <source>
        <dbReference type="ARBA" id="ARBA00004123"/>
    </source>
</evidence>
<dbReference type="GO" id="GO:0030532">
    <property type="term" value="C:small nuclear ribonucleoprotein complex"/>
    <property type="evidence" value="ECO:0007669"/>
    <property type="project" value="UniProtKB-ARBA"/>
</dbReference>
<dbReference type="AlphaFoldDB" id="A0ABD2QB04"/>
<feature type="domain" description="RRM" evidence="12">
    <location>
        <begin position="147"/>
        <end position="219"/>
    </location>
</feature>
<dbReference type="InterPro" id="IPR000504">
    <property type="entry name" value="RRM_dom"/>
</dbReference>
<comment type="similarity">
    <text evidence="2">Belongs to the RRM U1 A/B'' family.</text>
</comment>
<evidence type="ECO:0000256" key="8">
    <source>
        <dbReference type="ARBA" id="ARBA00023242"/>
    </source>
</evidence>
<dbReference type="InterPro" id="IPR012677">
    <property type="entry name" value="Nucleotide-bd_a/b_plait_sf"/>
</dbReference>
<name>A0ABD2QB04_9PLAT</name>
<evidence type="ECO:0000256" key="4">
    <source>
        <dbReference type="ARBA" id="ARBA00022728"/>
    </source>
</evidence>
<evidence type="ECO:0000313" key="13">
    <source>
        <dbReference type="EMBL" id="KAL3315941.1"/>
    </source>
</evidence>
<comment type="subcellular location">
    <subcellularLocation>
        <location evidence="1">Nucleus</location>
    </subcellularLocation>
</comment>
<dbReference type="CDD" id="cd12247">
    <property type="entry name" value="RRM2_U1A_like"/>
    <property type="match status" value="1"/>
</dbReference>
<keyword evidence="7" id="KW-0508">mRNA splicing</keyword>
<keyword evidence="5" id="KW-0677">Repeat</keyword>
<dbReference type="PROSITE" id="PS50102">
    <property type="entry name" value="RRM"/>
    <property type="match status" value="2"/>
</dbReference>
<evidence type="ECO:0000256" key="3">
    <source>
        <dbReference type="ARBA" id="ARBA00022664"/>
    </source>
</evidence>
<keyword evidence="14" id="KW-1185">Reference proteome</keyword>
<dbReference type="FunFam" id="3.30.70.330:FF:000029">
    <property type="entry name" value="U2 small nuclear ribonucleoprotein B"/>
    <property type="match status" value="1"/>
</dbReference>
<keyword evidence="4" id="KW-0747">Spliceosome</keyword>
<evidence type="ECO:0000256" key="7">
    <source>
        <dbReference type="ARBA" id="ARBA00023187"/>
    </source>
</evidence>
<organism evidence="13 14">
    <name type="scientific">Cichlidogyrus casuarinus</name>
    <dbReference type="NCBI Taxonomy" id="1844966"/>
    <lineage>
        <taxon>Eukaryota</taxon>
        <taxon>Metazoa</taxon>
        <taxon>Spiralia</taxon>
        <taxon>Lophotrochozoa</taxon>
        <taxon>Platyhelminthes</taxon>
        <taxon>Monogenea</taxon>
        <taxon>Monopisthocotylea</taxon>
        <taxon>Dactylogyridea</taxon>
        <taxon>Ancyrocephalidae</taxon>
        <taxon>Cichlidogyrus</taxon>
    </lineage>
</organism>
<evidence type="ECO:0000256" key="9">
    <source>
        <dbReference type="ARBA" id="ARBA00023274"/>
    </source>
</evidence>
<evidence type="ECO:0000256" key="11">
    <source>
        <dbReference type="SAM" id="MobiDB-lite"/>
    </source>
</evidence>
<dbReference type="Pfam" id="PF00076">
    <property type="entry name" value="RRM_1"/>
    <property type="match status" value="2"/>
</dbReference>
<dbReference type="GO" id="GO:0003723">
    <property type="term" value="F:RNA binding"/>
    <property type="evidence" value="ECO:0007669"/>
    <property type="project" value="UniProtKB-UniRule"/>
</dbReference>
<gene>
    <name evidence="13" type="primary">SNRPB2</name>
    <name evidence="13" type="ORF">Ciccas_005417</name>
</gene>
<dbReference type="EMBL" id="JBJKFK010000634">
    <property type="protein sequence ID" value="KAL3315941.1"/>
    <property type="molecule type" value="Genomic_DNA"/>
</dbReference>
<dbReference type="InterPro" id="IPR035979">
    <property type="entry name" value="RBD_domain_sf"/>
</dbReference>
<evidence type="ECO:0000313" key="14">
    <source>
        <dbReference type="Proteomes" id="UP001626550"/>
    </source>
</evidence>
<dbReference type="Gene3D" id="3.30.70.330">
    <property type="match status" value="2"/>
</dbReference>
<evidence type="ECO:0000256" key="6">
    <source>
        <dbReference type="ARBA" id="ARBA00022884"/>
    </source>
</evidence>
<dbReference type="PANTHER" id="PTHR10501">
    <property type="entry name" value="U1 SMALL NUCLEAR RIBONUCLEOPROTEIN A/U2 SMALL NUCLEAR RIBONUCLEOPROTEIN B"/>
    <property type="match status" value="1"/>
</dbReference>
<evidence type="ECO:0000259" key="12">
    <source>
        <dbReference type="PROSITE" id="PS50102"/>
    </source>
</evidence>
<evidence type="ECO:0000256" key="2">
    <source>
        <dbReference type="ARBA" id="ARBA00007243"/>
    </source>
</evidence>
<dbReference type="SMART" id="SM00360">
    <property type="entry name" value="RRM"/>
    <property type="match status" value="2"/>
</dbReference>
<keyword evidence="6 10" id="KW-0694">RNA-binding</keyword>
<protein>
    <submittedName>
        <fullName evidence="13">U2 small nuclear ribonucleoprotein B</fullName>
    </submittedName>
</protein>
<dbReference type="FunFam" id="3.30.70.330:FF:000039">
    <property type="entry name" value="U1 small nuclear ribonucleoprotein A"/>
    <property type="match status" value="1"/>
</dbReference>
<feature type="compositionally biased region" description="Basic and acidic residues" evidence="11">
    <location>
        <begin position="87"/>
        <end position="97"/>
    </location>
</feature>
<dbReference type="GO" id="GO:0006397">
    <property type="term" value="P:mRNA processing"/>
    <property type="evidence" value="ECO:0007669"/>
    <property type="project" value="UniProtKB-KW"/>
</dbReference>
<accession>A0ABD2QB04</accession>
<evidence type="ECO:0000256" key="5">
    <source>
        <dbReference type="ARBA" id="ARBA00022737"/>
    </source>
</evidence>
<feature type="compositionally biased region" description="Basic and acidic residues" evidence="11">
    <location>
        <begin position="104"/>
        <end position="113"/>
    </location>
</feature>
<dbReference type="GO" id="GO:0005681">
    <property type="term" value="C:spliceosomal complex"/>
    <property type="evidence" value="ECO:0007669"/>
    <property type="project" value="UniProtKB-KW"/>
</dbReference>
<keyword evidence="8" id="KW-0539">Nucleus</keyword>
<feature type="region of interest" description="Disordered" evidence="11">
    <location>
        <begin position="87"/>
        <end position="144"/>
    </location>
</feature>
<keyword evidence="9 13" id="KW-0687">Ribonucleoprotein</keyword>
<evidence type="ECO:0000256" key="10">
    <source>
        <dbReference type="PROSITE-ProRule" id="PRU00176"/>
    </source>
</evidence>
<sequence>MVDIKPSQTLYINNLNEKIKKHDLKKGLYYLFCPYGRMLDIIAMKTIKMRGQAFVIFADTASATTALKMLQGFVFFQKPLRIQYSRKESTQVTRDKGAGQTSEMLRKKEEERERRRKKKLAQKVQMAVAAPAPPPTEQGTDNARPNNVLFVQNLPDEATDAMLTMLFNQFSGFVEARKATGGVAFIEYENEAQATAAQTAYHGFKLTPSHALQVSYAKK</sequence>
<reference evidence="13 14" key="1">
    <citation type="submission" date="2024-11" db="EMBL/GenBank/DDBJ databases">
        <title>Adaptive evolution of stress response genes in parasites aligns with host niche diversity.</title>
        <authorList>
            <person name="Hahn C."/>
            <person name="Resl P."/>
        </authorList>
    </citation>
    <scope>NUCLEOTIDE SEQUENCE [LARGE SCALE GENOMIC DNA]</scope>
    <source>
        <strain evidence="13">EGGRZ-B1_66</strain>
        <tissue evidence="13">Body</tissue>
    </source>
</reference>
<comment type="caution">
    <text evidence="13">The sequence shown here is derived from an EMBL/GenBank/DDBJ whole genome shotgun (WGS) entry which is preliminary data.</text>
</comment>
<dbReference type="GO" id="GO:0008380">
    <property type="term" value="P:RNA splicing"/>
    <property type="evidence" value="ECO:0007669"/>
    <property type="project" value="UniProtKB-KW"/>
</dbReference>
<dbReference type="Proteomes" id="UP001626550">
    <property type="component" value="Unassembled WGS sequence"/>
</dbReference>
<keyword evidence="3" id="KW-0507">mRNA processing</keyword>
<dbReference type="SUPFAM" id="SSF54928">
    <property type="entry name" value="RNA-binding domain, RBD"/>
    <property type="match status" value="1"/>
</dbReference>
<dbReference type="CDD" id="cd12246">
    <property type="entry name" value="RRM1_U1A_like"/>
    <property type="match status" value="1"/>
</dbReference>